<dbReference type="InterPro" id="IPR043502">
    <property type="entry name" value="DNA/RNA_pol_sf"/>
</dbReference>
<feature type="domain" description="UmuC" evidence="6">
    <location>
        <begin position="2"/>
        <end position="188"/>
    </location>
</feature>
<dbReference type="GO" id="GO:0005829">
    <property type="term" value="C:cytosol"/>
    <property type="evidence" value="ECO:0007669"/>
    <property type="project" value="TreeGrafter"/>
</dbReference>
<evidence type="ECO:0000313" key="7">
    <source>
        <dbReference type="EMBL" id="MCP3428454.1"/>
    </source>
</evidence>
<evidence type="ECO:0000256" key="1">
    <source>
        <dbReference type="ARBA" id="ARBA00010945"/>
    </source>
</evidence>
<dbReference type="PROSITE" id="PS50173">
    <property type="entry name" value="UMUC"/>
    <property type="match status" value="1"/>
</dbReference>
<dbReference type="GO" id="GO:0042276">
    <property type="term" value="P:error-prone translesion synthesis"/>
    <property type="evidence" value="ECO:0007669"/>
    <property type="project" value="TreeGrafter"/>
</dbReference>
<dbReference type="Pfam" id="PF00817">
    <property type="entry name" value="IMS"/>
    <property type="match status" value="1"/>
</dbReference>
<dbReference type="InterPro" id="IPR050116">
    <property type="entry name" value="DNA_polymerase-Y"/>
</dbReference>
<dbReference type="PANTHER" id="PTHR11076:SF34">
    <property type="entry name" value="PROTEIN UMUC"/>
    <property type="match status" value="1"/>
</dbReference>
<dbReference type="GO" id="GO:0006281">
    <property type="term" value="P:DNA repair"/>
    <property type="evidence" value="ECO:0007669"/>
    <property type="project" value="UniProtKB-KW"/>
</dbReference>
<evidence type="ECO:0000256" key="5">
    <source>
        <dbReference type="ARBA" id="ARBA00023236"/>
    </source>
</evidence>
<dbReference type="GO" id="GO:0009432">
    <property type="term" value="P:SOS response"/>
    <property type="evidence" value="ECO:0007669"/>
    <property type="project" value="UniProtKB-KW"/>
</dbReference>
<proteinExistence type="inferred from homology"/>
<dbReference type="InterPro" id="IPR001126">
    <property type="entry name" value="UmuC"/>
</dbReference>
<evidence type="ECO:0000256" key="4">
    <source>
        <dbReference type="ARBA" id="ARBA00023204"/>
    </source>
</evidence>
<dbReference type="Pfam" id="PF11799">
    <property type="entry name" value="IMS_C"/>
    <property type="match status" value="1"/>
</dbReference>
<dbReference type="AlphaFoldDB" id="A0AA42BLC4"/>
<evidence type="ECO:0000313" key="8">
    <source>
        <dbReference type="Proteomes" id="UP001165413"/>
    </source>
</evidence>
<dbReference type="Gene3D" id="1.10.150.20">
    <property type="entry name" value="5' to 3' exonuclease, C-terminal subdomain"/>
    <property type="match status" value="1"/>
</dbReference>
<reference evidence="7" key="1">
    <citation type="submission" date="2022-07" db="EMBL/GenBank/DDBJ databases">
        <title>Characterization of the Novel Bacterium Alteromonas immobilis LMIT006 and Alteromonas gregis LMIT007.</title>
        <authorList>
            <person name="Lin X."/>
        </authorList>
    </citation>
    <scope>NUCLEOTIDE SEQUENCE</scope>
    <source>
        <strain evidence="7">LMIT007</strain>
    </source>
</reference>
<dbReference type="PANTHER" id="PTHR11076">
    <property type="entry name" value="DNA REPAIR POLYMERASE UMUC / TRANSFERASE FAMILY MEMBER"/>
    <property type="match status" value="1"/>
</dbReference>
<dbReference type="RefSeq" id="WP_254099742.1">
    <property type="nucleotide sequence ID" value="NZ_JANATA010000007.1"/>
</dbReference>
<organism evidence="7 8">
    <name type="scientific">Opacimonas viscosa</name>
    <dbReference type="NCBI Taxonomy" id="2961944"/>
    <lineage>
        <taxon>Bacteria</taxon>
        <taxon>Pseudomonadati</taxon>
        <taxon>Pseudomonadota</taxon>
        <taxon>Gammaproteobacteria</taxon>
        <taxon>Alteromonadales</taxon>
        <taxon>Alteromonadaceae</taxon>
        <taxon>Opacimonas</taxon>
    </lineage>
</organism>
<dbReference type="Gene3D" id="3.30.70.270">
    <property type="match status" value="1"/>
</dbReference>
<keyword evidence="5" id="KW-0742">SOS response</keyword>
<dbReference type="Proteomes" id="UP001165413">
    <property type="component" value="Unassembled WGS sequence"/>
</dbReference>
<dbReference type="InterPro" id="IPR017961">
    <property type="entry name" value="DNA_pol_Y-fam_little_finger"/>
</dbReference>
<evidence type="ECO:0000256" key="3">
    <source>
        <dbReference type="ARBA" id="ARBA00023199"/>
    </source>
</evidence>
<protein>
    <submittedName>
        <fullName evidence="7">Y-family DNA polymerase</fullName>
    </submittedName>
</protein>
<sequence length="419" mass="47160">MYALVDANSFYASAEKVFDPSIRRKPVVVLTNNDGCICAMCKLAKKTGVKKFGPYHEVKDQLAKFGCVIRSSNYELYDDLSSKMMDVISTFAPEQHVYSIDECFLYFAQQKPEGSWEDHGRKIRTSVWQQLRLPVGVGIGPTPTLAKVASYAGKKIAGFQRNIAVLDTPVKIEQTLKQMHPEDVWGIGRRINKRLQMMGIHNAWQLACASPKAMRKQFSVEIERTVRELNGEPCLHWDAVRDAKQQIFSTRAFGEKVTDMVSLRQSLCLHAEKVGAKARAQGSAIKALHIFAQSNPFAKDHYYKKSILHRFPVPTADTTQLVAAVTQALPNIYQLGVIFHKSGVGAIELVQNEFVQEDFFAAVPDKPNLMTCMDSINRRYGSQTLGLAAKGITPKWSMRRQYLSPQFTTNWAHIPKIQC</sequence>
<dbReference type="EMBL" id="JANATA010000007">
    <property type="protein sequence ID" value="MCP3428454.1"/>
    <property type="molecule type" value="Genomic_DNA"/>
</dbReference>
<keyword evidence="8" id="KW-1185">Reference proteome</keyword>
<evidence type="ECO:0000259" key="6">
    <source>
        <dbReference type="PROSITE" id="PS50173"/>
    </source>
</evidence>
<name>A0AA42BLC4_9ALTE</name>
<dbReference type="InterPro" id="IPR025188">
    <property type="entry name" value="DUF4113"/>
</dbReference>
<dbReference type="GO" id="GO:0003684">
    <property type="term" value="F:damaged DNA binding"/>
    <property type="evidence" value="ECO:0007669"/>
    <property type="project" value="InterPro"/>
</dbReference>
<gene>
    <name evidence="7" type="ORF">NLF92_05790</name>
</gene>
<dbReference type="GO" id="GO:0003887">
    <property type="term" value="F:DNA-directed DNA polymerase activity"/>
    <property type="evidence" value="ECO:0007669"/>
    <property type="project" value="TreeGrafter"/>
</dbReference>
<dbReference type="InterPro" id="IPR043128">
    <property type="entry name" value="Rev_trsase/Diguanyl_cyclase"/>
</dbReference>
<keyword evidence="4" id="KW-0234">DNA repair</keyword>
<keyword evidence="2" id="KW-0227">DNA damage</keyword>
<dbReference type="Pfam" id="PF13438">
    <property type="entry name" value="DUF4113"/>
    <property type="match status" value="1"/>
</dbReference>
<keyword evidence="3" id="KW-0741">SOS mutagenesis</keyword>
<dbReference type="Gene3D" id="3.40.1170.60">
    <property type="match status" value="1"/>
</dbReference>
<comment type="similarity">
    <text evidence="1">Belongs to the DNA polymerase type-Y family.</text>
</comment>
<evidence type="ECO:0000256" key="2">
    <source>
        <dbReference type="ARBA" id="ARBA00022763"/>
    </source>
</evidence>
<accession>A0AA42BLC4</accession>
<dbReference type="CDD" id="cd01700">
    <property type="entry name" value="PolY_Pol_V_umuC"/>
    <property type="match status" value="1"/>
</dbReference>
<dbReference type="SUPFAM" id="SSF56672">
    <property type="entry name" value="DNA/RNA polymerases"/>
    <property type="match status" value="1"/>
</dbReference>
<comment type="caution">
    <text evidence="7">The sequence shown here is derived from an EMBL/GenBank/DDBJ whole genome shotgun (WGS) entry which is preliminary data.</text>
</comment>